<dbReference type="RefSeq" id="WP_231445016.1">
    <property type="nucleotide sequence ID" value="NZ_JAJOMB010000012.1"/>
</dbReference>
<comment type="caution">
    <text evidence="2">The sequence shown here is derived from an EMBL/GenBank/DDBJ whole genome shotgun (WGS) entry which is preliminary data.</text>
</comment>
<organism evidence="2 3">
    <name type="scientific">Kineosporia babensis</name>
    <dbReference type="NCBI Taxonomy" id="499548"/>
    <lineage>
        <taxon>Bacteria</taxon>
        <taxon>Bacillati</taxon>
        <taxon>Actinomycetota</taxon>
        <taxon>Actinomycetes</taxon>
        <taxon>Kineosporiales</taxon>
        <taxon>Kineosporiaceae</taxon>
        <taxon>Kineosporia</taxon>
    </lineage>
</organism>
<keyword evidence="3" id="KW-1185">Reference proteome</keyword>
<reference evidence="2" key="1">
    <citation type="submission" date="2021-11" db="EMBL/GenBank/DDBJ databases">
        <title>Streptomyces corallinus and Kineosporia corallina sp. nov., two new coral-derived marine actinobacteria.</title>
        <authorList>
            <person name="Buangrab K."/>
            <person name="Sutthacheep M."/>
            <person name="Yeemin T."/>
            <person name="Harunari E."/>
            <person name="Igarashi Y."/>
            <person name="Sripreechasak P."/>
            <person name="Kanchanasin P."/>
            <person name="Tanasupawat S."/>
            <person name="Phongsopitanun W."/>
        </authorList>
    </citation>
    <scope>NUCLEOTIDE SEQUENCE</scope>
    <source>
        <strain evidence="2">JCM 31032</strain>
    </source>
</reference>
<accession>A0A9X1NGU7</accession>
<evidence type="ECO:0000313" key="2">
    <source>
        <dbReference type="EMBL" id="MCD5313635.1"/>
    </source>
</evidence>
<evidence type="ECO:0000256" key="1">
    <source>
        <dbReference type="SAM" id="MobiDB-lite"/>
    </source>
</evidence>
<feature type="region of interest" description="Disordered" evidence="1">
    <location>
        <begin position="57"/>
        <end position="93"/>
    </location>
</feature>
<sequence length="93" mass="9380">MNIQSRSTVTTSSSGAPLMGSALAEGRYRVGATLLMSTGGVCPQQVTELSLDSTWNSATGGFAGAEAGRPTPVRPNSKSSKPRYGSLASDGSG</sequence>
<proteinExistence type="predicted"/>
<gene>
    <name evidence="2" type="ORF">LR394_22245</name>
</gene>
<dbReference type="Proteomes" id="UP001138997">
    <property type="component" value="Unassembled WGS sequence"/>
</dbReference>
<dbReference type="EMBL" id="JAJOMB010000012">
    <property type="protein sequence ID" value="MCD5313635.1"/>
    <property type="molecule type" value="Genomic_DNA"/>
</dbReference>
<name>A0A9X1NGU7_9ACTN</name>
<evidence type="ECO:0000313" key="3">
    <source>
        <dbReference type="Proteomes" id="UP001138997"/>
    </source>
</evidence>
<dbReference type="AlphaFoldDB" id="A0A9X1NGU7"/>
<protein>
    <submittedName>
        <fullName evidence="2">Uncharacterized protein</fullName>
    </submittedName>
</protein>